<organism evidence="3 4">
    <name type="scientific">Stylosanthes scabra</name>
    <dbReference type="NCBI Taxonomy" id="79078"/>
    <lineage>
        <taxon>Eukaryota</taxon>
        <taxon>Viridiplantae</taxon>
        <taxon>Streptophyta</taxon>
        <taxon>Embryophyta</taxon>
        <taxon>Tracheophyta</taxon>
        <taxon>Spermatophyta</taxon>
        <taxon>Magnoliopsida</taxon>
        <taxon>eudicotyledons</taxon>
        <taxon>Gunneridae</taxon>
        <taxon>Pentapetalae</taxon>
        <taxon>rosids</taxon>
        <taxon>fabids</taxon>
        <taxon>Fabales</taxon>
        <taxon>Fabaceae</taxon>
        <taxon>Papilionoideae</taxon>
        <taxon>50 kb inversion clade</taxon>
        <taxon>dalbergioids sensu lato</taxon>
        <taxon>Dalbergieae</taxon>
        <taxon>Pterocarpus clade</taxon>
        <taxon>Stylosanthes</taxon>
    </lineage>
</organism>
<sequence length="133" mass="14849">RAINICWALSNGIGLLWLTRGCGRPLSLQEVAGDINATNFFRLRKRKKERKRVERELHGGGGDHYSPPTSGGHNFRTGAPIDASFAATRSSLHPLRFYPNIEIWVSSFPPHSSLPILRKSSSLTLVDFRILIV</sequence>
<keyword evidence="4" id="KW-1185">Reference proteome</keyword>
<feature type="region of interest" description="Disordered" evidence="1">
    <location>
        <begin position="52"/>
        <end position="73"/>
    </location>
</feature>
<reference evidence="3 4" key="1">
    <citation type="journal article" date="2023" name="Plants (Basel)">
        <title>Bridging the Gap: Combining Genomics and Transcriptomics Approaches to Understand Stylosanthes scabra, an Orphan Legume from the Brazilian Caatinga.</title>
        <authorList>
            <person name="Ferreira-Neto J.R.C."/>
            <person name="da Silva M.D."/>
            <person name="Binneck E."/>
            <person name="de Melo N.F."/>
            <person name="da Silva R.H."/>
            <person name="de Melo A.L.T.M."/>
            <person name="Pandolfi V."/>
            <person name="Bustamante F.O."/>
            <person name="Brasileiro-Vidal A.C."/>
            <person name="Benko-Iseppon A.M."/>
        </authorList>
    </citation>
    <scope>NUCLEOTIDE SEQUENCE [LARGE SCALE GENOMIC DNA]</scope>
    <source>
        <tissue evidence="3">Leaves</tissue>
    </source>
</reference>
<feature type="non-terminal residue" evidence="3">
    <location>
        <position position="1"/>
    </location>
</feature>
<comment type="caution">
    <text evidence="3">The sequence shown here is derived from an EMBL/GenBank/DDBJ whole genome shotgun (WGS) entry which is preliminary data.</text>
</comment>
<dbReference type="EMBL" id="JASCZI010181820">
    <property type="protein sequence ID" value="MED6185978.1"/>
    <property type="molecule type" value="Genomic_DNA"/>
</dbReference>
<feature type="chain" id="PRO_5047259843" evidence="2">
    <location>
        <begin position="24"/>
        <end position="133"/>
    </location>
</feature>
<protein>
    <submittedName>
        <fullName evidence="3">Uncharacterized protein</fullName>
    </submittedName>
</protein>
<gene>
    <name evidence="3" type="ORF">PIB30_062342</name>
</gene>
<accession>A0ABU6WNX4</accession>
<proteinExistence type="predicted"/>
<dbReference type="Proteomes" id="UP001341840">
    <property type="component" value="Unassembled WGS sequence"/>
</dbReference>
<evidence type="ECO:0000256" key="2">
    <source>
        <dbReference type="SAM" id="SignalP"/>
    </source>
</evidence>
<evidence type="ECO:0000313" key="4">
    <source>
        <dbReference type="Proteomes" id="UP001341840"/>
    </source>
</evidence>
<name>A0ABU6WNX4_9FABA</name>
<keyword evidence="2" id="KW-0732">Signal</keyword>
<evidence type="ECO:0000313" key="3">
    <source>
        <dbReference type="EMBL" id="MED6185978.1"/>
    </source>
</evidence>
<evidence type="ECO:0000256" key="1">
    <source>
        <dbReference type="SAM" id="MobiDB-lite"/>
    </source>
</evidence>
<feature type="signal peptide" evidence="2">
    <location>
        <begin position="1"/>
        <end position="23"/>
    </location>
</feature>